<evidence type="ECO:0000256" key="7">
    <source>
        <dbReference type="ARBA" id="ARBA00022741"/>
    </source>
</evidence>
<dbReference type="InterPro" id="IPR000719">
    <property type="entry name" value="Prot_kinase_dom"/>
</dbReference>
<protein>
    <recommendedName>
        <fullName evidence="2">non-specific serine/threonine protein kinase</fullName>
        <ecNumber evidence="2">2.7.11.1</ecNumber>
    </recommendedName>
</protein>
<evidence type="ECO:0000256" key="4">
    <source>
        <dbReference type="ARBA" id="ARBA00022553"/>
    </source>
</evidence>
<dbReference type="Proteomes" id="UP000824120">
    <property type="component" value="Chromosome 3"/>
</dbReference>
<keyword evidence="8" id="KW-0418">Kinase</keyword>
<keyword evidence="9" id="KW-0067">ATP-binding</keyword>
<evidence type="ECO:0000256" key="13">
    <source>
        <dbReference type="ARBA" id="ARBA00048679"/>
    </source>
</evidence>
<dbReference type="Gene3D" id="1.10.510.10">
    <property type="entry name" value="Transferase(Phosphotransferase) domain 1"/>
    <property type="match status" value="1"/>
</dbReference>
<dbReference type="Pfam" id="PF07714">
    <property type="entry name" value="PK_Tyr_Ser-Thr"/>
    <property type="match status" value="1"/>
</dbReference>
<evidence type="ECO:0000256" key="8">
    <source>
        <dbReference type="ARBA" id="ARBA00022777"/>
    </source>
</evidence>
<comment type="caution">
    <text evidence="16">The sequence shown here is derived from an EMBL/GenBank/DDBJ whole genome shotgun (WGS) entry which is preliminary data.</text>
</comment>
<dbReference type="PROSITE" id="PS50011">
    <property type="entry name" value="PROTEIN_KINASE_DOM"/>
    <property type="match status" value="1"/>
</dbReference>
<evidence type="ECO:0000256" key="1">
    <source>
        <dbReference type="ARBA" id="ARBA00004167"/>
    </source>
</evidence>
<evidence type="ECO:0000256" key="2">
    <source>
        <dbReference type="ARBA" id="ARBA00012513"/>
    </source>
</evidence>
<comment type="catalytic activity">
    <reaction evidence="13">
        <text>L-seryl-[protein] + ATP = O-phospho-L-seryl-[protein] + ADP + H(+)</text>
        <dbReference type="Rhea" id="RHEA:17989"/>
        <dbReference type="Rhea" id="RHEA-COMP:9863"/>
        <dbReference type="Rhea" id="RHEA-COMP:11604"/>
        <dbReference type="ChEBI" id="CHEBI:15378"/>
        <dbReference type="ChEBI" id="CHEBI:29999"/>
        <dbReference type="ChEBI" id="CHEBI:30616"/>
        <dbReference type="ChEBI" id="CHEBI:83421"/>
        <dbReference type="ChEBI" id="CHEBI:456216"/>
        <dbReference type="EC" id="2.7.11.1"/>
    </reaction>
</comment>
<dbReference type="GO" id="GO:0004674">
    <property type="term" value="F:protein serine/threonine kinase activity"/>
    <property type="evidence" value="ECO:0007669"/>
    <property type="project" value="UniProtKB-KW"/>
</dbReference>
<evidence type="ECO:0000256" key="6">
    <source>
        <dbReference type="ARBA" id="ARBA00022692"/>
    </source>
</evidence>
<dbReference type="PANTHER" id="PTHR47984">
    <property type="entry name" value="OS01G0323000 PROTEIN"/>
    <property type="match status" value="1"/>
</dbReference>
<sequence>MYLNVTAIIQRLSKPIPFFGIKLWIAILTCIVLFVLICITTLCIIITRPRRHCKARKSLKPMGMRSIPEKQVIFSTSRTTKPSYQFRLIEIQAVTNDFADENVVACGDYAIVYHAIMFGNTRVAIKRLLSCRTKAKEFTGEVEVLLGLRHKNLVKLLGYCFEGNYRIIVEEYVNNGNLGQWLHDCISEVSPLTWSIRMNIVLGIAKGLAYLHEDTEPAAIIHQHLKPSSILLDKQWTPKISDFGIANFLDSDERSNHPITPPPGMSGYLAPEYLSTGILDEKSDVYNFGILIMEIVSGKPSIEYTSTENEEYLIDWMKSMVASQQYDQIVDPKLPERPSMKELKIFLLIALRCVDPDVNNRPKMGEVIHMLQPRDLLLSDVNVIPLFHHNFKSINKNECA</sequence>
<evidence type="ECO:0000313" key="16">
    <source>
        <dbReference type="EMBL" id="KAG5617093.1"/>
    </source>
</evidence>
<dbReference type="OrthoDB" id="4062651at2759"/>
<dbReference type="AlphaFoldDB" id="A0A9J5ZXM4"/>
<gene>
    <name evidence="16" type="ORF">H5410_016917</name>
</gene>
<feature type="domain" description="Protein kinase" evidence="15">
    <location>
        <begin position="98"/>
        <end position="377"/>
    </location>
</feature>
<name>A0A9J5ZXM4_SOLCO</name>
<keyword evidence="17" id="KW-1185">Reference proteome</keyword>
<dbReference type="Gene3D" id="3.30.200.20">
    <property type="entry name" value="Phosphorylase Kinase, domain 1"/>
    <property type="match status" value="1"/>
</dbReference>
<comment type="catalytic activity">
    <reaction evidence="12">
        <text>L-threonyl-[protein] + ATP = O-phospho-L-threonyl-[protein] + ADP + H(+)</text>
        <dbReference type="Rhea" id="RHEA:46608"/>
        <dbReference type="Rhea" id="RHEA-COMP:11060"/>
        <dbReference type="Rhea" id="RHEA-COMP:11605"/>
        <dbReference type="ChEBI" id="CHEBI:15378"/>
        <dbReference type="ChEBI" id="CHEBI:30013"/>
        <dbReference type="ChEBI" id="CHEBI:30616"/>
        <dbReference type="ChEBI" id="CHEBI:61977"/>
        <dbReference type="ChEBI" id="CHEBI:456216"/>
        <dbReference type="EC" id="2.7.11.1"/>
    </reaction>
</comment>
<dbReference type="EMBL" id="JACXVP010000003">
    <property type="protein sequence ID" value="KAG5617093.1"/>
    <property type="molecule type" value="Genomic_DNA"/>
</dbReference>
<evidence type="ECO:0000256" key="12">
    <source>
        <dbReference type="ARBA" id="ARBA00047899"/>
    </source>
</evidence>
<evidence type="ECO:0000256" key="11">
    <source>
        <dbReference type="ARBA" id="ARBA00023136"/>
    </source>
</evidence>
<accession>A0A9J5ZXM4</accession>
<dbReference type="InterPro" id="IPR011009">
    <property type="entry name" value="Kinase-like_dom_sf"/>
</dbReference>
<keyword evidence="6 14" id="KW-0812">Transmembrane</keyword>
<keyword evidence="5" id="KW-0808">Transferase</keyword>
<keyword evidence="10 14" id="KW-1133">Transmembrane helix</keyword>
<comment type="subcellular location">
    <subcellularLocation>
        <location evidence="1">Membrane</location>
        <topology evidence="1">Single-pass membrane protein</topology>
    </subcellularLocation>
</comment>
<evidence type="ECO:0000256" key="10">
    <source>
        <dbReference type="ARBA" id="ARBA00022989"/>
    </source>
</evidence>
<evidence type="ECO:0000259" key="15">
    <source>
        <dbReference type="PROSITE" id="PS50011"/>
    </source>
</evidence>
<feature type="transmembrane region" description="Helical" evidence="14">
    <location>
        <begin position="23"/>
        <end position="47"/>
    </location>
</feature>
<dbReference type="FunFam" id="1.10.510.10:FF:000035">
    <property type="entry name" value="Putative receptor-like serine/threonine-protein kinase"/>
    <property type="match status" value="1"/>
</dbReference>
<reference evidence="16 17" key="1">
    <citation type="submission" date="2020-09" db="EMBL/GenBank/DDBJ databases">
        <title>De no assembly of potato wild relative species, Solanum commersonii.</title>
        <authorList>
            <person name="Cho K."/>
        </authorList>
    </citation>
    <scope>NUCLEOTIDE SEQUENCE [LARGE SCALE GENOMIC DNA]</scope>
    <source>
        <strain evidence="16">LZ3.2</strain>
        <tissue evidence="16">Leaf</tissue>
    </source>
</reference>
<proteinExistence type="predicted"/>
<evidence type="ECO:0000256" key="3">
    <source>
        <dbReference type="ARBA" id="ARBA00022527"/>
    </source>
</evidence>
<keyword evidence="4" id="KW-0597">Phosphoprotein</keyword>
<keyword evidence="11 14" id="KW-0472">Membrane</keyword>
<dbReference type="PANTHER" id="PTHR47984:SF39">
    <property type="entry name" value="PROTEIN KINASE DOMAIN-CONTAINING PROTEIN"/>
    <property type="match status" value="1"/>
</dbReference>
<dbReference type="InterPro" id="IPR001245">
    <property type="entry name" value="Ser-Thr/Tyr_kinase_cat_dom"/>
</dbReference>
<dbReference type="SUPFAM" id="SSF56112">
    <property type="entry name" value="Protein kinase-like (PK-like)"/>
    <property type="match status" value="1"/>
</dbReference>
<dbReference type="GO" id="GO:0016020">
    <property type="term" value="C:membrane"/>
    <property type="evidence" value="ECO:0007669"/>
    <property type="project" value="UniProtKB-SubCell"/>
</dbReference>
<dbReference type="GO" id="GO:0005524">
    <property type="term" value="F:ATP binding"/>
    <property type="evidence" value="ECO:0007669"/>
    <property type="project" value="UniProtKB-KW"/>
</dbReference>
<evidence type="ECO:0000256" key="9">
    <source>
        <dbReference type="ARBA" id="ARBA00022840"/>
    </source>
</evidence>
<evidence type="ECO:0000256" key="14">
    <source>
        <dbReference type="SAM" id="Phobius"/>
    </source>
</evidence>
<dbReference type="InterPro" id="IPR052232">
    <property type="entry name" value="RLK_Ser/Thr-Kinase"/>
</dbReference>
<evidence type="ECO:0000256" key="5">
    <source>
        <dbReference type="ARBA" id="ARBA00022679"/>
    </source>
</evidence>
<evidence type="ECO:0000313" key="17">
    <source>
        <dbReference type="Proteomes" id="UP000824120"/>
    </source>
</evidence>
<keyword evidence="7" id="KW-0547">Nucleotide-binding</keyword>
<dbReference type="EC" id="2.7.11.1" evidence="2"/>
<keyword evidence="3" id="KW-0723">Serine/threonine-protein kinase</keyword>
<organism evidence="16 17">
    <name type="scientific">Solanum commersonii</name>
    <name type="common">Commerson's wild potato</name>
    <name type="synonym">Commerson's nightshade</name>
    <dbReference type="NCBI Taxonomy" id="4109"/>
    <lineage>
        <taxon>Eukaryota</taxon>
        <taxon>Viridiplantae</taxon>
        <taxon>Streptophyta</taxon>
        <taxon>Embryophyta</taxon>
        <taxon>Tracheophyta</taxon>
        <taxon>Spermatophyta</taxon>
        <taxon>Magnoliopsida</taxon>
        <taxon>eudicotyledons</taxon>
        <taxon>Gunneridae</taxon>
        <taxon>Pentapetalae</taxon>
        <taxon>asterids</taxon>
        <taxon>lamiids</taxon>
        <taxon>Solanales</taxon>
        <taxon>Solanaceae</taxon>
        <taxon>Solanoideae</taxon>
        <taxon>Solaneae</taxon>
        <taxon>Solanum</taxon>
    </lineage>
</organism>